<accession>A0A1I7WNL5</accession>
<evidence type="ECO:0000256" key="2">
    <source>
        <dbReference type="SAM" id="Coils"/>
    </source>
</evidence>
<dbReference type="PANTHER" id="PTHR18870">
    <property type="entry name" value="PROTEIN TAG-278-RELATED"/>
    <property type="match status" value="1"/>
</dbReference>
<sequence length="454" mass="51085">MSDRFRETLGYLSEELEGHLRSASPAGSRSSRKASRSPRPFNINGEFREPAIAVTVPLIRDSRPEIAAWPAHPQNVPLSCISGNVRTPTTAAISAMPSPTTVSPGSNGGSVKQTEIEDPTTLLTMLKVAAATSVNGLNNLPFTRSKTFLSNFNIFLIKDFSELLNIVEATKVRLEAVIRDLQTEVRALKNKVEFLEKERENLQSQSESQAQLQNSQVDALEAVLESVTKEKESTKEHYEGLLAKEKQQDNISTHLAAIVKDTAELTKTLEIYRERIIFKDKEISSLRQKLEQEQSLNEEQLRTLKDELRSEMINSEEFTNNIHEIEQLHSKVKNVLSWPSGSRRCLACGGRGVDARRFHFDLLVLSNRQSFIVLCANQAKVRNRLKWGFRLFVEQTADNRASHNFHCSWMGFLEPGPCLIALSPPPLWEFLRASKALRKPLTKSGWTRPELPSG</sequence>
<evidence type="ECO:0000313" key="4">
    <source>
        <dbReference type="Proteomes" id="UP000095283"/>
    </source>
</evidence>
<dbReference type="Gene3D" id="1.10.287.1490">
    <property type="match status" value="1"/>
</dbReference>
<organism evidence="4 5">
    <name type="scientific">Heterorhabditis bacteriophora</name>
    <name type="common">Entomopathogenic nematode worm</name>
    <dbReference type="NCBI Taxonomy" id="37862"/>
    <lineage>
        <taxon>Eukaryota</taxon>
        <taxon>Metazoa</taxon>
        <taxon>Ecdysozoa</taxon>
        <taxon>Nematoda</taxon>
        <taxon>Chromadorea</taxon>
        <taxon>Rhabditida</taxon>
        <taxon>Rhabditina</taxon>
        <taxon>Rhabditomorpha</taxon>
        <taxon>Strongyloidea</taxon>
        <taxon>Heterorhabditidae</taxon>
        <taxon>Heterorhabditis</taxon>
    </lineage>
</organism>
<keyword evidence="1 2" id="KW-0175">Coiled coil</keyword>
<feature type="region of interest" description="Disordered" evidence="3">
    <location>
        <begin position="1"/>
        <end position="44"/>
    </location>
</feature>
<dbReference type="AlphaFoldDB" id="A0A1I7WNL5"/>
<reference evidence="5" key="1">
    <citation type="submission" date="2016-11" db="UniProtKB">
        <authorList>
            <consortium name="WormBaseParasite"/>
        </authorList>
    </citation>
    <scope>IDENTIFICATION</scope>
</reference>
<dbReference type="PANTHER" id="PTHR18870:SF9">
    <property type="entry name" value="PROTEIN TAG-278-RELATED"/>
    <property type="match status" value="1"/>
</dbReference>
<dbReference type="WBParaSite" id="Hba_06740">
    <property type="protein sequence ID" value="Hba_06740"/>
    <property type="gene ID" value="Hba_06740"/>
</dbReference>
<proteinExistence type="predicted"/>
<keyword evidence="4" id="KW-1185">Reference proteome</keyword>
<evidence type="ECO:0000313" key="5">
    <source>
        <dbReference type="WBParaSite" id="Hba_06740"/>
    </source>
</evidence>
<name>A0A1I7WNL5_HETBA</name>
<dbReference type="Proteomes" id="UP000095283">
    <property type="component" value="Unplaced"/>
</dbReference>
<evidence type="ECO:0000256" key="1">
    <source>
        <dbReference type="ARBA" id="ARBA00023054"/>
    </source>
</evidence>
<evidence type="ECO:0000256" key="3">
    <source>
        <dbReference type="SAM" id="MobiDB-lite"/>
    </source>
</evidence>
<feature type="coiled-coil region" evidence="2">
    <location>
        <begin position="164"/>
        <end position="237"/>
    </location>
</feature>
<protein>
    <submittedName>
        <fullName evidence="5">Uncharacterized protein</fullName>
    </submittedName>
</protein>